<dbReference type="InterPro" id="IPR011256">
    <property type="entry name" value="Reg_factor_effector_dom_sf"/>
</dbReference>
<dbReference type="PANTHER" id="PTHR36444:SF3">
    <property type="entry name" value="TRANSCRIPTIONAL ACTIVATOR, PUTATIVE-RELATED"/>
    <property type="match status" value="1"/>
</dbReference>
<reference evidence="2 3" key="1">
    <citation type="journal article" date="2019" name="Sci. Transl. Med.">
        <title>Quorum sensing between bacterial species on the skin protects against epidermal injury in atopic dermatitis.</title>
        <authorList>
            <person name="Williams M.R."/>
        </authorList>
    </citation>
    <scope>NUCLEOTIDE SEQUENCE [LARGE SCALE GENOMIC DNA]</scope>
    <source>
        <strain evidence="2 3">H8</strain>
    </source>
</reference>
<dbReference type="SMART" id="SM00871">
    <property type="entry name" value="AraC_E_bind"/>
    <property type="match status" value="1"/>
</dbReference>
<dbReference type="SUPFAM" id="SSF55136">
    <property type="entry name" value="Probable bacterial effector-binding domain"/>
    <property type="match status" value="1"/>
</dbReference>
<evidence type="ECO:0000313" key="3">
    <source>
        <dbReference type="Proteomes" id="UP000291949"/>
    </source>
</evidence>
<dbReference type="AlphaFoldDB" id="A0A7Z8E2X8"/>
<organism evidence="2 3">
    <name type="scientific">Staphylococcus capitis</name>
    <dbReference type="NCBI Taxonomy" id="29388"/>
    <lineage>
        <taxon>Bacteria</taxon>
        <taxon>Bacillati</taxon>
        <taxon>Bacillota</taxon>
        <taxon>Bacilli</taxon>
        <taxon>Bacillales</taxon>
        <taxon>Staphylococcaceae</taxon>
        <taxon>Staphylococcus</taxon>
    </lineage>
</organism>
<evidence type="ECO:0000259" key="1">
    <source>
        <dbReference type="SMART" id="SM00871"/>
    </source>
</evidence>
<dbReference type="PANTHER" id="PTHR36444">
    <property type="entry name" value="TRANSCRIPTIONAL REGULATOR PROTEIN YOBU-RELATED"/>
    <property type="match status" value="1"/>
</dbReference>
<dbReference type="EMBL" id="SCHC01000002">
    <property type="protein sequence ID" value="TBW76682.1"/>
    <property type="molecule type" value="Genomic_DNA"/>
</dbReference>
<sequence length="165" mass="18830">MSKIKMGEMNMDYRIENIESTKVIGAYRHYKSGGHAQSNIPDFWEDVHTMKLDERLLQKSDNQLNGLLGVCLPKEDRTMDYAIGVTSTEDPHDGLETFNLEGGKYLVVEAKGPVPKSVQQTMNDIHHELIPRENIEIKQAPFFELYGPGDTQSESYVTEIWMPIQ</sequence>
<accession>A0A7Z8E2X8</accession>
<comment type="caution">
    <text evidence="2">The sequence shown here is derived from an EMBL/GenBank/DDBJ whole genome shotgun (WGS) entry which is preliminary data.</text>
</comment>
<dbReference type="InterPro" id="IPR010499">
    <property type="entry name" value="AraC_E-bd"/>
</dbReference>
<name>A0A7Z8E2X8_STACP</name>
<gene>
    <name evidence="2" type="ORF">EQ811_07380</name>
</gene>
<dbReference type="InterPro" id="IPR053182">
    <property type="entry name" value="YobU-like_regulator"/>
</dbReference>
<feature type="domain" description="AraC effector-binding" evidence="1">
    <location>
        <begin position="11"/>
        <end position="165"/>
    </location>
</feature>
<dbReference type="Pfam" id="PF06445">
    <property type="entry name" value="GyrI-like"/>
    <property type="match status" value="1"/>
</dbReference>
<dbReference type="Gene3D" id="3.20.80.10">
    <property type="entry name" value="Regulatory factor, effector binding domain"/>
    <property type="match status" value="1"/>
</dbReference>
<dbReference type="InterPro" id="IPR029442">
    <property type="entry name" value="GyrI-like"/>
</dbReference>
<dbReference type="Proteomes" id="UP000291949">
    <property type="component" value="Unassembled WGS sequence"/>
</dbReference>
<protein>
    <submittedName>
        <fullName evidence="2">AraC family transcriptional regulator</fullName>
    </submittedName>
</protein>
<evidence type="ECO:0000313" key="2">
    <source>
        <dbReference type="EMBL" id="TBW76682.1"/>
    </source>
</evidence>
<proteinExistence type="predicted"/>